<gene>
    <name evidence="2" type="ORF">ABMA28_010035</name>
</gene>
<name>A0ABD0SAH8_LOXSC</name>
<dbReference type="SUPFAM" id="SSF56219">
    <property type="entry name" value="DNase I-like"/>
    <property type="match status" value="1"/>
</dbReference>
<dbReference type="CDD" id="cd01650">
    <property type="entry name" value="RT_nLTR_like"/>
    <property type="match status" value="1"/>
</dbReference>
<comment type="caution">
    <text evidence="2">The sequence shown here is derived from an EMBL/GenBank/DDBJ whole genome shotgun (WGS) entry which is preliminary data.</text>
</comment>
<feature type="domain" description="Reverse transcriptase" evidence="1">
    <location>
        <begin position="513"/>
        <end position="772"/>
    </location>
</feature>
<evidence type="ECO:0000313" key="2">
    <source>
        <dbReference type="EMBL" id="KAL0810711.1"/>
    </source>
</evidence>
<dbReference type="Proteomes" id="UP001549921">
    <property type="component" value="Unassembled WGS sequence"/>
</dbReference>
<sequence length="969" mass="111805">MNNSTLITQLFDCSSPIDFYKKLPANCHLNLTCLHLNIRSMIKNFTTFLQLIHSCPFPIDIIALTEVGISERIAPLYNIPTYNMHIQLRNNRRGGGIILYVKNHIKFTENKRKTCTYENITGILKINHSQDVGVCVVYRPPKTNQTIFVKELGSHILKHNTNKNFLLVGDINIDLKTISSNRDLYLNTLSECGLTCGVSEYTRIEKRLDKVTKTCIDHIFARFSAGQPFSSVLNVTLADHRAVVFACTGSSTPSPPAHSQDVHKEIIDHVTLCAELKKIKWSSTHNMQCPNQIYDYIRRSINDACKTATKNKINKCFKCFKSKLNIPWIDDNINKLCEKRNQLFRSWKNNPNNLDLRLQYTRSRNKIHKIIENRRNEYYLNLISDNFKNSKKVYQIVNQMLGRVTVSIDSAILKAFDCQGLSIRNIAENFALNFDKAVKDIIPKCSKKLLEPESYLVPSDSSIRFKKASCDSILKIIKSLNPNKAPGMDNIKISLLKIISNEISGAIANLINTSVSRGLYPDELKIGCVRPVHKKGPKNDYMNYRPITLLSSIDKVVEKYLSEEIHSYYKKQEIITKNQYGFQSGKSATELLSKFTDEINTHLNERKHVLVLFIDFSRAFDTLDHKELVKRLDRTGVRGPLLQWCDNYLRNRRFTVRVGETYSNFKEVTEGTAQGSVLDDTCLIAADKDPQKASERLQLDFDWLTRWCHDAGLVLNADKTQLLCVKSPHLKFSPYTSIVAHCHCCLHMRNVQKCNCPEIKIVESQRYLGLVIDSKLNWSLHIEHVCDKLRQFLANMIILKNQVPYKIRLLLYNSLVESHIQYGLSSYGRTYKTYLQNIFNLQRRILRNIVSPNIKQQFYNDDNGLFNYCKILPVHIRIKQLLLKENFFNKHLTNKIEHPVFTRAIARNLLSTWTGASVNNIYGERTTAYLVPRLMNELPPELRDYNIVKPCNINRKLKTHYLNRLVDVV</sequence>
<dbReference type="Pfam" id="PF00078">
    <property type="entry name" value="RVT_1"/>
    <property type="match status" value="1"/>
</dbReference>
<reference evidence="2 3" key="1">
    <citation type="submission" date="2024-06" db="EMBL/GenBank/DDBJ databases">
        <title>A chromosome-level genome assembly of beet webworm, Loxostege sticticalis.</title>
        <authorList>
            <person name="Zhang Y."/>
        </authorList>
    </citation>
    <scope>NUCLEOTIDE SEQUENCE [LARGE SCALE GENOMIC DNA]</scope>
    <source>
        <strain evidence="2">AQ028</strain>
        <tissue evidence="2">Male pupae</tissue>
    </source>
</reference>
<dbReference type="InterPro" id="IPR043502">
    <property type="entry name" value="DNA/RNA_pol_sf"/>
</dbReference>
<dbReference type="GO" id="GO:0071897">
    <property type="term" value="P:DNA biosynthetic process"/>
    <property type="evidence" value="ECO:0007669"/>
    <property type="project" value="UniProtKB-ARBA"/>
</dbReference>
<evidence type="ECO:0000313" key="3">
    <source>
        <dbReference type="Proteomes" id="UP001549921"/>
    </source>
</evidence>
<dbReference type="InterPro" id="IPR000477">
    <property type="entry name" value="RT_dom"/>
</dbReference>
<dbReference type="PROSITE" id="PS50878">
    <property type="entry name" value="RT_POL"/>
    <property type="match status" value="1"/>
</dbReference>
<organism evidence="2 3">
    <name type="scientific">Loxostege sticticalis</name>
    <name type="common">Beet webworm moth</name>
    <dbReference type="NCBI Taxonomy" id="481309"/>
    <lineage>
        <taxon>Eukaryota</taxon>
        <taxon>Metazoa</taxon>
        <taxon>Ecdysozoa</taxon>
        <taxon>Arthropoda</taxon>
        <taxon>Hexapoda</taxon>
        <taxon>Insecta</taxon>
        <taxon>Pterygota</taxon>
        <taxon>Neoptera</taxon>
        <taxon>Endopterygota</taxon>
        <taxon>Lepidoptera</taxon>
        <taxon>Glossata</taxon>
        <taxon>Ditrysia</taxon>
        <taxon>Pyraloidea</taxon>
        <taxon>Crambidae</taxon>
        <taxon>Pyraustinae</taxon>
        <taxon>Loxostege</taxon>
    </lineage>
</organism>
<dbReference type="Gene3D" id="3.60.10.10">
    <property type="entry name" value="Endonuclease/exonuclease/phosphatase"/>
    <property type="match status" value="1"/>
</dbReference>
<dbReference type="PANTHER" id="PTHR47510">
    <property type="entry name" value="REVERSE TRANSCRIPTASE DOMAIN-CONTAINING PROTEIN"/>
    <property type="match status" value="1"/>
</dbReference>
<proteinExistence type="predicted"/>
<dbReference type="AlphaFoldDB" id="A0ABD0SAH8"/>
<protein>
    <recommendedName>
        <fullName evidence="1">Reverse transcriptase domain-containing protein</fullName>
    </recommendedName>
</protein>
<dbReference type="InterPro" id="IPR036691">
    <property type="entry name" value="Endo/exonu/phosph_ase_sf"/>
</dbReference>
<dbReference type="PANTHER" id="PTHR47510:SF3">
    <property type="entry name" value="ENDO_EXONUCLEASE_PHOSPHATASE DOMAIN-CONTAINING PROTEIN"/>
    <property type="match status" value="1"/>
</dbReference>
<dbReference type="SUPFAM" id="SSF56672">
    <property type="entry name" value="DNA/RNA polymerases"/>
    <property type="match status" value="1"/>
</dbReference>
<accession>A0ABD0SAH8</accession>
<dbReference type="EMBL" id="JBEDNZ010000025">
    <property type="protein sequence ID" value="KAL0810711.1"/>
    <property type="molecule type" value="Genomic_DNA"/>
</dbReference>
<evidence type="ECO:0000259" key="1">
    <source>
        <dbReference type="PROSITE" id="PS50878"/>
    </source>
</evidence>